<evidence type="ECO:0000256" key="4">
    <source>
        <dbReference type="SAM" id="MobiDB-lite"/>
    </source>
</evidence>
<comment type="similarity">
    <text evidence="1">Belongs to the universal ribosomal protein uL10 family.</text>
</comment>
<name>A0A1D1V0J6_RAMVA</name>
<evidence type="ECO:0000256" key="2">
    <source>
        <dbReference type="ARBA" id="ARBA00035707"/>
    </source>
</evidence>
<evidence type="ECO:0000313" key="6">
    <source>
        <dbReference type="Proteomes" id="UP000186922"/>
    </source>
</evidence>
<dbReference type="EMBL" id="BDGG01000002">
    <property type="protein sequence ID" value="GAU93472.1"/>
    <property type="molecule type" value="Genomic_DNA"/>
</dbReference>
<dbReference type="AlphaFoldDB" id="A0A1D1V0J6"/>
<dbReference type="SUPFAM" id="SSF160369">
    <property type="entry name" value="Ribosomal protein L10-like"/>
    <property type="match status" value="1"/>
</dbReference>
<gene>
    <name evidence="5" type="primary">RvY_05407-1</name>
    <name evidence="5" type="synonym">RvY_05407.1</name>
    <name evidence="5" type="ORF">RvY_05407</name>
</gene>
<evidence type="ECO:0000313" key="5">
    <source>
        <dbReference type="EMBL" id="GAU93472.1"/>
    </source>
</evidence>
<dbReference type="PANTHER" id="PTHR11560">
    <property type="entry name" value="39S RIBOSOMAL PROTEIN L10, MITOCHONDRIAL"/>
    <property type="match status" value="1"/>
</dbReference>
<sequence>MLSVAGRCWSAGLSKTSTGITSLGQLQCAMVQYCPIASATHNMPALVVIPSRHMAKTVRTKNPRSPHLMKAKLLKAMEPIYAPDLRTPAERCSHKPVPASVYKLPPHPLEILLARETLKVIAASKMVVICHRNNMGLETLKGYRNAVWKLNMRLWPQFNNKILRLAFEGTKYATLSALLESTTMMVTSPELSFTNVVTGLKRIPTITPLAVVVNGEYIISVPQLENFAKRYKSGIVDAHGELVASLSTHSQTLLQALMHQGVTLSSCLSFMSKSSTVEPPLSNPVQAPASNEPTAEKA</sequence>
<keyword evidence="6" id="KW-1185">Reference proteome</keyword>
<dbReference type="Gene3D" id="3.30.70.1730">
    <property type="match status" value="1"/>
</dbReference>
<proteinExistence type="inferred from homology"/>
<dbReference type="InterPro" id="IPR043141">
    <property type="entry name" value="Ribosomal_uL10-like_sf"/>
</dbReference>
<evidence type="ECO:0000256" key="3">
    <source>
        <dbReference type="ARBA" id="ARBA00035716"/>
    </source>
</evidence>
<accession>A0A1D1V0J6</accession>
<dbReference type="STRING" id="947166.A0A1D1V0J6"/>
<dbReference type="InterPro" id="IPR047865">
    <property type="entry name" value="Ribosomal_uL10_bac_type"/>
</dbReference>
<protein>
    <recommendedName>
        <fullName evidence="2">Large ribosomal subunit protein uL10m</fullName>
    </recommendedName>
    <alternativeName>
        <fullName evidence="3">39S ribosomal protein L10, mitochondrial</fullName>
    </alternativeName>
</protein>
<evidence type="ECO:0000256" key="1">
    <source>
        <dbReference type="ARBA" id="ARBA00008889"/>
    </source>
</evidence>
<feature type="region of interest" description="Disordered" evidence="4">
    <location>
        <begin position="276"/>
        <end position="298"/>
    </location>
</feature>
<dbReference type="Proteomes" id="UP000186922">
    <property type="component" value="Unassembled WGS sequence"/>
</dbReference>
<comment type="caution">
    <text evidence="5">The sequence shown here is derived from an EMBL/GenBank/DDBJ whole genome shotgun (WGS) entry which is preliminary data.</text>
</comment>
<reference evidence="5 6" key="1">
    <citation type="journal article" date="2016" name="Nat. Commun.">
        <title>Extremotolerant tardigrade genome and improved radiotolerance of human cultured cells by tardigrade-unique protein.</title>
        <authorList>
            <person name="Hashimoto T."/>
            <person name="Horikawa D.D."/>
            <person name="Saito Y."/>
            <person name="Kuwahara H."/>
            <person name="Kozuka-Hata H."/>
            <person name="Shin-I T."/>
            <person name="Minakuchi Y."/>
            <person name="Ohishi K."/>
            <person name="Motoyama A."/>
            <person name="Aizu T."/>
            <person name="Enomoto A."/>
            <person name="Kondo K."/>
            <person name="Tanaka S."/>
            <person name="Hara Y."/>
            <person name="Koshikawa S."/>
            <person name="Sagara H."/>
            <person name="Miura T."/>
            <person name="Yokobori S."/>
            <person name="Miyagawa K."/>
            <person name="Suzuki Y."/>
            <person name="Kubo T."/>
            <person name="Oyama M."/>
            <person name="Kohara Y."/>
            <person name="Fujiyama A."/>
            <person name="Arakawa K."/>
            <person name="Katayama T."/>
            <person name="Toyoda A."/>
            <person name="Kunieda T."/>
        </authorList>
    </citation>
    <scope>NUCLEOTIDE SEQUENCE [LARGE SCALE GENOMIC DNA]</scope>
    <source>
        <strain evidence="5 6">YOKOZUNA-1</strain>
    </source>
</reference>
<organism evidence="5 6">
    <name type="scientific">Ramazzottius varieornatus</name>
    <name type="common">Water bear</name>
    <name type="synonym">Tardigrade</name>
    <dbReference type="NCBI Taxonomy" id="947166"/>
    <lineage>
        <taxon>Eukaryota</taxon>
        <taxon>Metazoa</taxon>
        <taxon>Ecdysozoa</taxon>
        <taxon>Tardigrada</taxon>
        <taxon>Eutardigrada</taxon>
        <taxon>Parachela</taxon>
        <taxon>Hypsibioidea</taxon>
        <taxon>Ramazzottiidae</taxon>
        <taxon>Ramazzottius</taxon>
    </lineage>
</organism>
<dbReference type="OrthoDB" id="360689at2759"/>
<feature type="compositionally biased region" description="Polar residues" evidence="4">
    <location>
        <begin position="283"/>
        <end position="298"/>
    </location>
</feature>